<comment type="similarity">
    <text evidence="11">Belongs to the Mrp/NBP35 ATP-binding proteins family.</text>
</comment>
<dbReference type="PANTHER" id="PTHR42961:SF2">
    <property type="entry name" value="IRON-SULFUR PROTEIN NUBPL"/>
    <property type="match status" value="1"/>
</dbReference>
<evidence type="ECO:0000256" key="12">
    <source>
        <dbReference type="ARBA" id="ARBA00081370"/>
    </source>
</evidence>
<dbReference type="InterPro" id="IPR019591">
    <property type="entry name" value="Mrp/NBP35_ATP-bd"/>
</dbReference>
<evidence type="ECO:0000256" key="3">
    <source>
        <dbReference type="ARBA" id="ARBA00022485"/>
    </source>
</evidence>
<dbReference type="GO" id="GO:0016226">
    <property type="term" value="P:iron-sulfur cluster assembly"/>
    <property type="evidence" value="ECO:0007669"/>
    <property type="project" value="InterPro"/>
</dbReference>
<keyword evidence="3" id="KW-0004">4Fe-4S</keyword>
<protein>
    <recommendedName>
        <fullName evidence="12">Nucleotide-binding protein-like</fullName>
    </recommendedName>
</protein>
<dbReference type="PANTHER" id="PTHR42961">
    <property type="entry name" value="IRON-SULFUR PROTEIN NUBPL"/>
    <property type="match status" value="1"/>
</dbReference>
<keyword evidence="6" id="KW-0067">ATP-binding</keyword>
<dbReference type="GO" id="GO:0051539">
    <property type="term" value="F:4 iron, 4 sulfur cluster binding"/>
    <property type="evidence" value="ECO:0007669"/>
    <property type="project" value="UniProtKB-KW"/>
</dbReference>
<dbReference type="GO" id="GO:0032981">
    <property type="term" value="P:mitochondrial respiratory chain complex I assembly"/>
    <property type="evidence" value="ECO:0007669"/>
    <property type="project" value="TreeGrafter"/>
</dbReference>
<comment type="cofactor">
    <cofactor evidence="1">
        <name>[4Fe-4S] cluster</name>
        <dbReference type="ChEBI" id="CHEBI:49883"/>
    </cofactor>
</comment>
<dbReference type="Pfam" id="PF10609">
    <property type="entry name" value="ParA"/>
    <property type="match status" value="1"/>
</dbReference>
<dbReference type="AlphaFoldDB" id="A0AAD4DC87"/>
<dbReference type="GO" id="GO:0005524">
    <property type="term" value="F:ATP binding"/>
    <property type="evidence" value="ECO:0007669"/>
    <property type="project" value="UniProtKB-KW"/>
</dbReference>
<sequence length="350" mass="37595">MALRTFFTQRNTGFHLLTRSSRQGTTTPFIASLSASESRRTITFTRAALHENPLGIPRKPPAPGAGPGAKGPPPTMPRMQRGLPQKMPIKGVKHIIAVASGKGGVGKSTTSVNLALAIAGMNKRVGILDADIFGPSIPRLMNLSGEPELTGTEDRLVPLTNFGVKCMSMGFLVGEESPVVWRGLMVMKALQQLLHQVEWGELDLLVIDMPPGTGDTQLTISQQIPLSGVVIVSTPQDIALIDARKGVNMFKKVNAPILGMVQNMSLHVCSNCNHESHIFGDGGAERTAKEMHLDFLGDVALHSDICQLSDKGQPVVVSRPDSKHAEYYKAIASKVVAKLWPEDKPTSSSS</sequence>
<feature type="compositionally biased region" description="Pro residues" evidence="13">
    <location>
        <begin position="58"/>
        <end position="76"/>
    </location>
</feature>
<evidence type="ECO:0000256" key="9">
    <source>
        <dbReference type="ARBA" id="ARBA00023014"/>
    </source>
</evidence>
<accession>A0AAD4DC87</accession>
<evidence type="ECO:0000256" key="5">
    <source>
        <dbReference type="ARBA" id="ARBA00022741"/>
    </source>
</evidence>
<organism evidence="14 15">
    <name type="scientific">Linnemannia exigua</name>
    <dbReference type="NCBI Taxonomy" id="604196"/>
    <lineage>
        <taxon>Eukaryota</taxon>
        <taxon>Fungi</taxon>
        <taxon>Fungi incertae sedis</taxon>
        <taxon>Mucoromycota</taxon>
        <taxon>Mortierellomycotina</taxon>
        <taxon>Mortierellomycetes</taxon>
        <taxon>Mortierellales</taxon>
        <taxon>Mortierellaceae</taxon>
        <taxon>Linnemannia</taxon>
    </lineage>
</organism>
<dbReference type="InterPro" id="IPR027417">
    <property type="entry name" value="P-loop_NTPase"/>
</dbReference>
<evidence type="ECO:0000313" key="14">
    <source>
        <dbReference type="EMBL" id="KAG0274348.1"/>
    </source>
</evidence>
<keyword evidence="7" id="KW-0809">Transit peptide</keyword>
<evidence type="ECO:0000256" key="10">
    <source>
        <dbReference type="ARBA" id="ARBA00023128"/>
    </source>
</evidence>
<dbReference type="InterPro" id="IPR033756">
    <property type="entry name" value="YlxH/NBP35"/>
</dbReference>
<dbReference type="EMBL" id="JAAAIL010000617">
    <property type="protein sequence ID" value="KAG0274348.1"/>
    <property type="molecule type" value="Genomic_DNA"/>
</dbReference>
<keyword evidence="4" id="KW-0479">Metal-binding</keyword>
<evidence type="ECO:0000256" key="11">
    <source>
        <dbReference type="ARBA" id="ARBA00024036"/>
    </source>
</evidence>
<keyword evidence="10" id="KW-0496">Mitochondrion</keyword>
<dbReference type="HAMAP" id="MF_02040">
    <property type="entry name" value="Mrp_NBP35"/>
    <property type="match status" value="1"/>
</dbReference>
<dbReference type="InterPro" id="IPR044304">
    <property type="entry name" value="NUBPL-like"/>
</dbReference>
<keyword evidence="9" id="KW-0411">Iron-sulfur</keyword>
<name>A0AAD4DC87_9FUNG</name>
<dbReference type="SUPFAM" id="SSF52540">
    <property type="entry name" value="P-loop containing nucleoside triphosphate hydrolases"/>
    <property type="match status" value="1"/>
</dbReference>
<dbReference type="GO" id="GO:0046872">
    <property type="term" value="F:metal ion binding"/>
    <property type="evidence" value="ECO:0007669"/>
    <property type="project" value="UniProtKB-KW"/>
</dbReference>
<evidence type="ECO:0000256" key="6">
    <source>
        <dbReference type="ARBA" id="ARBA00022840"/>
    </source>
</evidence>
<dbReference type="Proteomes" id="UP001194580">
    <property type="component" value="Unassembled WGS sequence"/>
</dbReference>
<keyword evidence="5" id="KW-0547">Nucleotide-binding</keyword>
<evidence type="ECO:0000256" key="7">
    <source>
        <dbReference type="ARBA" id="ARBA00022946"/>
    </source>
</evidence>
<dbReference type="GO" id="GO:0005759">
    <property type="term" value="C:mitochondrial matrix"/>
    <property type="evidence" value="ECO:0007669"/>
    <property type="project" value="UniProtKB-ARBA"/>
</dbReference>
<dbReference type="CDD" id="cd02037">
    <property type="entry name" value="Mrp_NBP35"/>
    <property type="match status" value="1"/>
</dbReference>
<evidence type="ECO:0000313" key="15">
    <source>
        <dbReference type="Proteomes" id="UP001194580"/>
    </source>
</evidence>
<proteinExistence type="inferred from homology"/>
<keyword evidence="15" id="KW-1185">Reference proteome</keyword>
<gene>
    <name evidence="14" type="ORF">BGZ95_009882</name>
</gene>
<evidence type="ECO:0000256" key="13">
    <source>
        <dbReference type="SAM" id="MobiDB-lite"/>
    </source>
</evidence>
<dbReference type="Gene3D" id="3.40.50.300">
    <property type="entry name" value="P-loop containing nucleotide triphosphate hydrolases"/>
    <property type="match status" value="1"/>
</dbReference>
<evidence type="ECO:0000256" key="2">
    <source>
        <dbReference type="ARBA" id="ARBA00004173"/>
    </source>
</evidence>
<evidence type="ECO:0000256" key="8">
    <source>
        <dbReference type="ARBA" id="ARBA00023004"/>
    </source>
</evidence>
<feature type="region of interest" description="Disordered" evidence="13">
    <location>
        <begin position="52"/>
        <end position="78"/>
    </location>
</feature>
<evidence type="ECO:0000256" key="4">
    <source>
        <dbReference type="ARBA" id="ARBA00022723"/>
    </source>
</evidence>
<comment type="subcellular location">
    <subcellularLocation>
        <location evidence="2">Mitochondrion</location>
    </subcellularLocation>
</comment>
<reference evidence="14" key="1">
    <citation type="journal article" date="2020" name="Fungal Divers.">
        <title>Resolving the Mortierellaceae phylogeny through synthesis of multi-gene phylogenetics and phylogenomics.</title>
        <authorList>
            <person name="Vandepol N."/>
            <person name="Liber J."/>
            <person name="Desiro A."/>
            <person name="Na H."/>
            <person name="Kennedy M."/>
            <person name="Barry K."/>
            <person name="Grigoriev I.V."/>
            <person name="Miller A.N."/>
            <person name="O'Donnell K."/>
            <person name="Stajich J.E."/>
            <person name="Bonito G."/>
        </authorList>
    </citation>
    <scope>NUCLEOTIDE SEQUENCE</scope>
    <source>
        <strain evidence="14">NRRL 28262</strain>
    </source>
</reference>
<keyword evidence="8" id="KW-0408">Iron</keyword>
<dbReference type="FunFam" id="3.40.50.300:FF:000709">
    <property type="entry name" value="Iron-sulfur protein NUBPL isoform X1"/>
    <property type="match status" value="1"/>
</dbReference>
<evidence type="ECO:0000256" key="1">
    <source>
        <dbReference type="ARBA" id="ARBA00001966"/>
    </source>
</evidence>
<dbReference type="GO" id="GO:0140663">
    <property type="term" value="F:ATP-dependent FeS chaperone activity"/>
    <property type="evidence" value="ECO:0007669"/>
    <property type="project" value="InterPro"/>
</dbReference>
<comment type="caution">
    <text evidence="14">The sequence shown here is derived from an EMBL/GenBank/DDBJ whole genome shotgun (WGS) entry which is preliminary data.</text>
</comment>